<dbReference type="Proteomes" id="UP001208186">
    <property type="component" value="Unassembled WGS sequence"/>
</dbReference>
<gene>
    <name evidence="3" type="ORF">OB914_15105</name>
    <name evidence="2" type="ORF">OB916_14155</name>
</gene>
<name>A0AAE3LG32_9EURY</name>
<protein>
    <submittedName>
        <fullName evidence="3">Uncharacterized protein</fullName>
    </submittedName>
</protein>
<keyword evidence="4" id="KW-1185">Reference proteome</keyword>
<accession>A0AAE3LG32</accession>
<dbReference type="AlphaFoldDB" id="A0AAE3LG32"/>
<feature type="region of interest" description="Disordered" evidence="1">
    <location>
        <begin position="16"/>
        <end position="51"/>
    </location>
</feature>
<evidence type="ECO:0000313" key="5">
    <source>
        <dbReference type="Proteomes" id="UP001209746"/>
    </source>
</evidence>
<evidence type="ECO:0000313" key="3">
    <source>
        <dbReference type="EMBL" id="MCU4728282.1"/>
    </source>
</evidence>
<organism evidence="3 5">
    <name type="scientific">Halapricum hydrolyticum</name>
    <dbReference type="NCBI Taxonomy" id="2979991"/>
    <lineage>
        <taxon>Archaea</taxon>
        <taxon>Methanobacteriati</taxon>
        <taxon>Methanobacteriota</taxon>
        <taxon>Stenosarchaea group</taxon>
        <taxon>Halobacteria</taxon>
        <taxon>Halobacteriales</taxon>
        <taxon>Haloarculaceae</taxon>
        <taxon>Halapricum</taxon>
    </lineage>
</organism>
<dbReference type="EMBL" id="JAOPKC010000022">
    <property type="protein sequence ID" value="MCU4719191.1"/>
    <property type="molecule type" value="Genomic_DNA"/>
</dbReference>
<comment type="caution">
    <text evidence="3">The sequence shown here is derived from an EMBL/GenBank/DDBJ whole genome shotgun (WGS) entry which is preliminary data.</text>
</comment>
<dbReference type="RefSeq" id="WP_315909941.1">
    <property type="nucleotide sequence ID" value="NZ_JAOPKC010000022.1"/>
</dbReference>
<proteinExistence type="predicted"/>
<feature type="compositionally biased region" description="Polar residues" evidence="1">
    <location>
        <begin position="32"/>
        <end position="45"/>
    </location>
</feature>
<sequence length="142" mass="15140">METTRRALLAGLASGVAASGCLRRDPERPPRTTVTEQTPHGSETPTGALEPTVVDRQIVRGPDGNVRVDAEIENPGPSRFDGYLHAEFEREGTPVHSGTAFEVRPLGRTTVTLTAPIEYEAVAPSPSLRLDVASVPPSETSQ</sequence>
<evidence type="ECO:0000313" key="4">
    <source>
        <dbReference type="Proteomes" id="UP001208186"/>
    </source>
</evidence>
<evidence type="ECO:0000313" key="2">
    <source>
        <dbReference type="EMBL" id="MCU4719191.1"/>
    </source>
</evidence>
<evidence type="ECO:0000256" key="1">
    <source>
        <dbReference type="SAM" id="MobiDB-lite"/>
    </source>
</evidence>
<dbReference type="Proteomes" id="UP001209746">
    <property type="component" value="Unassembled WGS sequence"/>
</dbReference>
<dbReference type="PROSITE" id="PS51257">
    <property type="entry name" value="PROKAR_LIPOPROTEIN"/>
    <property type="match status" value="1"/>
</dbReference>
<reference evidence="3" key="1">
    <citation type="submission" date="2023-02" db="EMBL/GenBank/DDBJ databases">
        <title>Enrichment on poylsaccharides allowed isolation of novel metabolic and taxonomic groups of Haloarchaea.</title>
        <authorList>
            <person name="Sorokin D.Y."/>
            <person name="Elcheninov A.G."/>
            <person name="Khizhniak T.V."/>
            <person name="Kolganova T.V."/>
            <person name="Kublanov I.V."/>
        </authorList>
    </citation>
    <scope>NUCLEOTIDE SEQUENCE</scope>
    <source>
        <strain evidence="2 4">HArc-curdl5-1</strain>
        <strain evidence="3">HArc-curdl7</strain>
    </source>
</reference>
<dbReference type="EMBL" id="JAOPKD010000023">
    <property type="protein sequence ID" value="MCU4728282.1"/>
    <property type="molecule type" value="Genomic_DNA"/>
</dbReference>